<reference evidence="2 3" key="1">
    <citation type="submission" date="2019-03" db="EMBL/GenBank/DDBJ databases">
        <title>Luteimonas zhaokaii sp.nov., isolated from the rectal contents of Plateau pika in Yushu, Qinghai Province, China.</title>
        <authorList>
            <person name="Zhang G."/>
        </authorList>
    </citation>
    <scope>NUCLEOTIDE SEQUENCE [LARGE SCALE GENOMIC DNA]</scope>
    <source>
        <strain evidence="2 3">B9</strain>
    </source>
</reference>
<protein>
    <submittedName>
        <fullName evidence="2">Porin</fullName>
    </submittedName>
</protein>
<dbReference type="InterPro" id="IPR023614">
    <property type="entry name" value="Porin_dom_sf"/>
</dbReference>
<name>A0A4V3AMP1_9GAMM</name>
<feature type="signal peptide" evidence="1">
    <location>
        <begin position="1"/>
        <end position="36"/>
    </location>
</feature>
<dbReference type="Pfam" id="PF07396">
    <property type="entry name" value="Porin_O_P"/>
    <property type="match status" value="1"/>
</dbReference>
<dbReference type="OrthoDB" id="9807854at2"/>
<evidence type="ECO:0000313" key="3">
    <source>
        <dbReference type="Proteomes" id="UP000294796"/>
    </source>
</evidence>
<dbReference type="Gene3D" id="2.40.160.10">
    <property type="entry name" value="Porin"/>
    <property type="match status" value="1"/>
</dbReference>
<gene>
    <name evidence="2" type="ORF">E2F46_04440</name>
</gene>
<dbReference type="InterPro" id="IPR010870">
    <property type="entry name" value="Porin_O/P"/>
</dbReference>
<comment type="caution">
    <text evidence="2">The sequence shown here is derived from an EMBL/GenBank/DDBJ whole genome shotgun (WGS) entry which is preliminary data.</text>
</comment>
<dbReference type="RefSeq" id="WP_133320862.1">
    <property type="nucleotide sequence ID" value="NZ_SMTF01000002.1"/>
</dbReference>
<organism evidence="2 3">
    <name type="scientific">Luteimonas aestuarii</name>
    <dbReference type="NCBI Taxonomy" id="453837"/>
    <lineage>
        <taxon>Bacteria</taxon>
        <taxon>Pseudomonadati</taxon>
        <taxon>Pseudomonadota</taxon>
        <taxon>Gammaproteobacteria</taxon>
        <taxon>Lysobacterales</taxon>
        <taxon>Lysobacteraceae</taxon>
        <taxon>Luteimonas</taxon>
    </lineage>
</organism>
<dbReference type="AlphaFoldDB" id="A0A4V3AMP1"/>
<evidence type="ECO:0000256" key="1">
    <source>
        <dbReference type="SAM" id="SignalP"/>
    </source>
</evidence>
<dbReference type="SUPFAM" id="SSF56935">
    <property type="entry name" value="Porins"/>
    <property type="match status" value="1"/>
</dbReference>
<keyword evidence="3" id="KW-1185">Reference proteome</keyword>
<keyword evidence="1" id="KW-0732">Signal</keyword>
<feature type="chain" id="PRO_5020651120" evidence="1">
    <location>
        <begin position="37"/>
        <end position="493"/>
    </location>
</feature>
<dbReference type="EMBL" id="SMTF01000002">
    <property type="protein sequence ID" value="TDK27443.1"/>
    <property type="molecule type" value="Genomic_DNA"/>
</dbReference>
<dbReference type="Proteomes" id="UP000294796">
    <property type="component" value="Unassembled WGS sequence"/>
</dbReference>
<sequence>MRLLPPSSRRPLQAQARRSALALALTLATLSGTAAAQAIDSLTQEALAERLRIVEQRLGIAPGEAATPGLVELDRRLRAVELGLDERDRQAPAAGSAAPPEPKAAPVITLAADKGASIRSADGGIQLKLGALVQADHRNFIDDGERSQNDSFLWRRIRPTLEGNWGELVAFRLTPEFAGDSASIVDAYIDLRFHPAATVRVGKVKGPVGLERLQSGGAIALVERGFPTELAPNRDLGVQLQGALAGSKLGYVLGIYNGAPDGRDSPTGNPDNDFEFAGRVFVEPWKGGDGVLSGLGFGIAGSAGDKHGAGNSFLPRYRTPGQVVFFNHRAAVAAEGRHIRWSPQAYWYAGPFGLLGEYIRSKQDVVDGSSGTRASLDHRAWQLVGSWVLTGEAASYRGVTPNQSFTIGGAGWGAFEVVARYGRLDVDDDAFPVFADPTASASAASAWSLGMNWYLSRNLKLVANYTRAAFDGGAPADDREDEKTFFTRAQFSF</sequence>
<accession>A0A4V3AMP1</accession>
<proteinExistence type="predicted"/>
<evidence type="ECO:0000313" key="2">
    <source>
        <dbReference type="EMBL" id="TDK27443.1"/>
    </source>
</evidence>